<evidence type="ECO:0000256" key="2">
    <source>
        <dbReference type="ARBA" id="ARBA00016178"/>
    </source>
</evidence>
<dbReference type="InterPro" id="IPR001126">
    <property type="entry name" value="UmuC"/>
</dbReference>
<protein>
    <recommendedName>
        <fullName evidence="2">DNA polymerase kappa</fullName>
        <ecNumber evidence="1">2.7.7.7</ecNumber>
    </recommendedName>
</protein>
<dbReference type="Gene3D" id="3.30.70.270">
    <property type="match status" value="1"/>
</dbReference>
<dbReference type="EMBL" id="HG731690">
    <property type="protein sequence ID" value="CDJ35590.1"/>
    <property type="molecule type" value="Genomic_DNA"/>
</dbReference>
<evidence type="ECO:0000256" key="5">
    <source>
        <dbReference type="ARBA" id="ARBA00022705"/>
    </source>
</evidence>
<dbReference type="GO" id="GO:0003684">
    <property type="term" value="F:damaged DNA binding"/>
    <property type="evidence" value="ECO:0007669"/>
    <property type="project" value="InterPro"/>
</dbReference>
<keyword evidence="8" id="KW-0460">Magnesium</keyword>
<dbReference type="InterPro" id="IPR017961">
    <property type="entry name" value="DNA_pol_Y-fam_little_finger"/>
</dbReference>
<dbReference type="CDD" id="cd03586">
    <property type="entry name" value="PolY_Pol_IV_kappa"/>
    <property type="match status" value="1"/>
</dbReference>
<dbReference type="GO" id="GO:0046872">
    <property type="term" value="F:metal ion binding"/>
    <property type="evidence" value="ECO:0007669"/>
    <property type="project" value="UniProtKB-KW"/>
</dbReference>
<reference evidence="14" key="2">
    <citation type="submission" date="2013-10" db="EMBL/GenBank/DDBJ databases">
        <authorList>
            <person name="Aslett M."/>
        </authorList>
    </citation>
    <scope>NUCLEOTIDE SEQUENCE [LARGE SCALE GENOMIC DNA]</scope>
    <source>
        <strain evidence="14">Houghton</strain>
    </source>
</reference>
<dbReference type="PANTHER" id="PTHR11076:SF33">
    <property type="entry name" value="DNA POLYMERASE KAPPA"/>
    <property type="match status" value="1"/>
</dbReference>
<evidence type="ECO:0000256" key="8">
    <source>
        <dbReference type="ARBA" id="ARBA00022842"/>
    </source>
</evidence>
<dbReference type="Gene3D" id="3.30.1490.100">
    <property type="entry name" value="DNA polymerase, Y-family, little finger domain"/>
    <property type="match status" value="1"/>
</dbReference>
<evidence type="ECO:0000256" key="12">
    <source>
        <dbReference type="SAM" id="MobiDB-lite"/>
    </source>
</evidence>
<reference evidence="14" key="1">
    <citation type="submission" date="2013-10" db="EMBL/GenBank/DDBJ databases">
        <title>Genomic analysis of the causative agents of coccidiosis in chickens.</title>
        <authorList>
            <person name="Reid A.J."/>
            <person name="Blake D."/>
            <person name="Billington K."/>
            <person name="Browne H."/>
            <person name="Dunn M."/>
            <person name="Hung S."/>
            <person name="Kawahara F."/>
            <person name="Miranda-Saavedra D."/>
            <person name="Mourier T."/>
            <person name="Nagra H."/>
            <person name="Otto T.D."/>
            <person name="Rawlings N."/>
            <person name="Sanchez A."/>
            <person name="Sanders M."/>
            <person name="Subramaniam C."/>
            <person name="Tay Y."/>
            <person name="Dear P."/>
            <person name="Doerig C."/>
            <person name="Gruber A."/>
            <person name="Parkinson J."/>
            <person name="Shirley M."/>
            <person name="Wan K.L."/>
            <person name="Berriman M."/>
            <person name="Tomley F."/>
            <person name="Pain A."/>
        </authorList>
    </citation>
    <scope>NUCLEOTIDE SEQUENCE [LARGE SCALE GENOMIC DNA]</scope>
    <source>
        <strain evidence="14">Houghton</strain>
    </source>
</reference>
<evidence type="ECO:0000256" key="4">
    <source>
        <dbReference type="ARBA" id="ARBA00022695"/>
    </source>
</evidence>
<feature type="compositionally biased region" description="Basic residues" evidence="12">
    <location>
        <begin position="691"/>
        <end position="700"/>
    </location>
</feature>
<evidence type="ECO:0000256" key="9">
    <source>
        <dbReference type="ARBA" id="ARBA00022932"/>
    </source>
</evidence>
<evidence type="ECO:0000256" key="6">
    <source>
        <dbReference type="ARBA" id="ARBA00022723"/>
    </source>
</evidence>
<dbReference type="GO" id="GO:0006281">
    <property type="term" value="P:DNA repair"/>
    <property type="evidence" value="ECO:0007669"/>
    <property type="project" value="UniProtKB-KW"/>
</dbReference>
<feature type="domain" description="UmuC" evidence="13">
    <location>
        <begin position="61"/>
        <end position="284"/>
    </location>
</feature>
<evidence type="ECO:0000256" key="10">
    <source>
        <dbReference type="ARBA" id="ARBA00023204"/>
    </source>
</evidence>
<evidence type="ECO:0000256" key="1">
    <source>
        <dbReference type="ARBA" id="ARBA00012417"/>
    </source>
</evidence>
<comment type="catalytic activity">
    <reaction evidence="11">
        <text>DNA(n) + a 2'-deoxyribonucleoside 5'-triphosphate = DNA(n+1) + diphosphate</text>
        <dbReference type="Rhea" id="RHEA:22508"/>
        <dbReference type="Rhea" id="RHEA-COMP:17339"/>
        <dbReference type="Rhea" id="RHEA-COMP:17340"/>
        <dbReference type="ChEBI" id="CHEBI:33019"/>
        <dbReference type="ChEBI" id="CHEBI:61560"/>
        <dbReference type="ChEBI" id="CHEBI:173112"/>
        <dbReference type="EC" id="2.7.7.7"/>
    </reaction>
</comment>
<dbReference type="OrthoDB" id="1747274at2759"/>
<dbReference type="RefSeq" id="XP_037877879.1">
    <property type="nucleotide sequence ID" value="XM_038022025.1"/>
</dbReference>
<keyword evidence="3" id="KW-0808">Transferase</keyword>
<evidence type="ECO:0000259" key="13">
    <source>
        <dbReference type="PROSITE" id="PS50173"/>
    </source>
</evidence>
<dbReference type="GO" id="GO:0003887">
    <property type="term" value="F:DNA-directed DNA polymerase activity"/>
    <property type="evidence" value="ECO:0007669"/>
    <property type="project" value="UniProtKB-KW"/>
</dbReference>
<feature type="compositionally biased region" description="Basic and acidic residues" evidence="12">
    <location>
        <begin position="633"/>
        <end position="643"/>
    </location>
</feature>
<dbReference type="EC" id="2.7.7.7" evidence="1"/>
<dbReference type="PROSITE" id="PS50173">
    <property type="entry name" value="UMUC"/>
    <property type="match status" value="1"/>
</dbReference>
<sequence>MRSFLLAAGSKKKQMEEQLVVLRRRVQLFASCGGCAEASAAARRVLQLLQQQQQRESGRVYVHLDMDMFFCAVEMRDDPSLGSQPMAVGSLSMLSTANYAARRFGVRSGMPGFIAKQLCPSLVIVRPNFGKYRAAGETIRAVLQTYDPSLSSHSLDEASLDVTDYLSKMSPPANATALAAPTTNTHGKTEDMPPEAAAPAVATAATDRVAALVSEIRAAVTAATRLSCSAGAASSRIVAKIASDMNKPNGQKIVEATGASAEAAAAATAAFLESLNVRKIPGIGKHREKMLNAFDIRTCGELLQQTPLLLHLLPRITAVHLIRMALGIDGLPAELQQQQQQQHQQQSVSSEETFSATNELPVLRRVVEQLAAAVAKQLKELRQEGDHVTLKVKFADFSVRTISHRLAHHTDDGAAIATAALGLLQSVVREQQLKKQTNSSNNSSNGTVKGMPTWVRLLGVRCSGFRQAKARSAGLRRLDEFFSHQQQQQQELQKLAAAPARNSVPQIEGDWRVDTEELDDLLAVLSQHQHETAPAEPAAHAEQDAAASPEAARYAVATTPAAAELPAEAEGAAPVVSFTPKRETAMTTETVATEVEAAAPNGVTAAKEAPQLHIDPAQWGAQQQQTSRSTGSESHRSSQRQEGKGLLLKPIPQHKQKKRRRSPSPPIHERLMQQKRQKGKQQPQLLELLKGPRKQRHNNRAGKEQSQTQNSKQGQLSGEAVVVEVVSD</sequence>
<dbReference type="GO" id="GO:0006260">
    <property type="term" value="P:DNA replication"/>
    <property type="evidence" value="ECO:0007669"/>
    <property type="project" value="UniProtKB-KW"/>
</dbReference>
<dbReference type="Pfam" id="PF00817">
    <property type="entry name" value="IMS"/>
    <property type="match status" value="1"/>
</dbReference>
<keyword evidence="5" id="KW-0235">DNA replication</keyword>
<evidence type="ECO:0000256" key="3">
    <source>
        <dbReference type="ARBA" id="ARBA00022679"/>
    </source>
</evidence>
<name>U6KC40_9EIME</name>
<dbReference type="GO" id="GO:0042276">
    <property type="term" value="P:error-prone translesion synthesis"/>
    <property type="evidence" value="ECO:0007669"/>
    <property type="project" value="TreeGrafter"/>
</dbReference>
<dbReference type="Proteomes" id="UP000030744">
    <property type="component" value="Unassembled WGS sequence"/>
</dbReference>
<keyword evidence="10" id="KW-0234">DNA repair</keyword>
<feature type="compositionally biased region" description="Polar residues" evidence="12">
    <location>
        <begin position="704"/>
        <end position="716"/>
    </location>
</feature>
<dbReference type="InterPro" id="IPR022880">
    <property type="entry name" value="DNApol_IV"/>
</dbReference>
<dbReference type="InterPro" id="IPR043502">
    <property type="entry name" value="DNA/RNA_pol_sf"/>
</dbReference>
<dbReference type="FunFam" id="3.30.1490.100:FF:000004">
    <property type="entry name" value="DNA polymerase IV"/>
    <property type="match status" value="1"/>
</dbReference>
<dbReference type="Gene3D" id="1.10.150.810">
    <property type="match status" value="1"/>
</dbReference>
<dbReference type="AlphaFoldDB" id="U6KC40"/>
<evidence type="ECO:0000313" key="14">
    <source>
        <dbReference type="EMBL" id="CDJ35590.1"/>
    </source>
</evidence>
<keyword evidence="15" id="KW-1185">Reference proteome</keyword>
<dbReference type="GO" id="GO:0005634">
    <property type="term" value="C:nucleus"/>
    <property type="evidence" value="ECO:0007669"/>
    <property type="project" value="TreeGrafter"/>
</dbReference>
<evidence type="ECO:0000256" key="11">
    <source>
        <dbReference type="ARBA" id="ARBA00049244"/>
    </source>
</evidence>
<feature type="region of interest" description="Disordered" evidence="12">
    <location>
        <begin position="618"/>
        <end position="728"/>
    </location>
</feature>
<keyword evidence="9" id="KW-0239">DNA-directed DNA polymerase</keyword>
<dbReference type="InterPro" id="IPR050116">
    <property type="entry name" value="DNA_polymerase-Y"/>
</dbReference>
<dbReference type="VEuPathDB" id="ToxoDB:EMH_0005020"/>
<organism evidence="14 15">
    <name type="scientific">Eimeria mitis</name>
    <dbReference type="NCBI Taxonomy" id="44415"/>
    <lineage>
        <taxon>Eukaryota</taxon>
        <taxon>Sar</taxon>
        <taxon>Alveolata</taxon>
        <taxon>Apicomplexa</taxon>
        <taxon>Conoidasida</taxon>
        <taxon>Coccidia</taxon>
        <taxon>Eucoccidiorida</taxon>
        <taxon>Eimeriorina</taxon>
        <taxon>Eimeriidae</taxon>
        <taxon>Eimeria</taxon>
    </lineage>
</organism>
<dbReference type="SUPFAM" id="SSF100879">
    <property type="entry name" value="Lesion bypass DNA polymerase (Y-family), little finger domain"/>
    <property type="match status" value="1"/>
</dbReference>
<dbReference type="Gene3D" id="3.40.1170.60">
    <property type="match status" value="1"/>
</dbReference>
<dbReference type="Pfam" id="PF11799">
    <property type="entry name" value="IMS_C"/>
    <property type="match status" value="1"/>
</dbReference>
<proteinExistence type="predicted"/>
<dbReference type="InterPro" id="IPR043128">
    <property type="entry name" value="Rev_trsase/Diguanyl_cyclase"/>
</dbReference>
<evidence type="ECO:0000256" key="7">
    <source>
        <dbReference type="ARBA" id="ARBA00022763"/>
    </source>
</evidence>
<keyword evidence="7" id="KW-0227">DNA damage</keyword>
<keyword evidence="6" id="KW-0479">Metal-binding</keyword>
<gene>
    <name evidence="14" type="ORF">EMH_0005020</name>
</gene>
<evidence type="ECO:0000313" key="15">
    <source>
        <dbReference type="Proteomes" id="UP000030744"/>
    </source>
</evidence>
<dbReference type="PANTHER" id="PTHR11076">
    <property type="entry name" value="DNA REPAIR POLYMERASE UMUC / TRANSFERASE FAMILY MEMBER"/>
    <property type="match status" value="1"/>
</dbReference>
<accession>U6KC40</accession>
<dbReference type="InterPro" id="IPR036775">
    <property type="entry name" value="DNA_pol_Y-fam_lit_finger_sf"/>
</dbReference>
<keyword evidence="4" id="KW-0548">Nucleotidyltransferase</keyword>
<dbReference type="SUPFAM" id="SSF56672">
    <property type="entry name" value="DNA/RNA polymerases"/>
    <property type="match status" value="1"/>
</dbReference>
<dbReference type="GeneID" id="60403731"/>
<feature type="compositionally biased region" description="Basic residues" evidence="12">
    <location>
        <begin position="652"/>
        <end position="662"/>
    </location>
</feature>